<dbReference type="InterPro" id="IPR050987">
    <property type="entry name" value="AtrR-like"/>
</dbReference>
<sequence length="748" mass="84004">MKRQRVGVACDKCRLLKAKCDGRQPVCSRCDGYGFTCSWSARKPRGSPGSQPDLSRQGIDESGRDSHGALPSGTTGDFLTAYANATQSYEALIRELRLNLDPTQQAKLDAGLQNIQNQLPDVAKTEQPGPNAIAAPQGDDTTESSPTYVGKASDIHFVHYIRKYVTGNGSLDEDDLPTQSYAHHPNLGTFVALTQPPLVPSEAEAEQFLDVYLSTIHVAYPFICKSVLLREFGRFQAGDHNRPEFRPWLALFNFIFAIGSYYTSFPHGRHGGPYPYFRYFEQGLYFSRELGADCSLVNIWNLLVQCFFLLAVCHTDRCWNTLGFAIRMGHSIGLHVENSLNCPLSKEPWIKDRSHWRRTWYAMYVLDRLLALQLGRPMAIHEADFHVELPSATDDAPFSPGGGDDITSQERNRVRGHMMDYFLSVIEFSCILGLVIRELYRPSQIDISPEQMLQSTATLDHRLTEWKLQLPRHLRFDLGHTFEKSVSFKRQRNMLAVKFHHLRALIHRPFLCLPFLQMNNMPFLDLLLQHKERISEAESICIHEAQQTAHLLHNVTDERSLVHDFPWWQMISCLICASSILFVAETFYSDSAFLHGRKSPQALREDAESCLKVFEALSVNSVAAQKAVDMLSALSRARRLGEEQLRLQESLSPRAITPLHPLVGRASTSTYPPPAQLGTSTASASPPSHPAPNTLLPSSLLVGDIPFSCDWPSEISRAMEWSVQFLDHPNFGQAGGSSGPRGNSMHRS</sequence>
<dbReference type="SUPFAM" id="SSF57701">
    <property type="entry name" value="Zn2/Cys6 DNA-binding domain"/>
    <property type="match status" value="1"/>
</dbReference>
<dbReference type="GO" id="GO:0008270">
    <property type="term" value="F:zinc ion binding"/>
    <property type="evidence" value="ECO:0007669"/>
    <property type="project" value="InterPro"/>
</dbReference>
<proteinExistence type="predicted"/>
<evidence type="ECO:0000313" key="9">
    <source>
        <dbReference type="EMBL" id="KAE8406313.1"/>
    </source>
</evidence>
<dbReference type="CDD" id="cd12148">
    <property type="entry name" value="fungal_TF_MHR"/>
    <property type="match status" value="1"/>
</dbReference>
<dbReference type="PROSITE" id="PS00463">
    <property type="entry name" value="ZN2_CY6_FUNGAL_1"/>
    <property type="match status" value="1"/>
</dbReference>
<dbReference type="GO" id="GO:0005634">
    <property type="term" value="C:nucleus"/>
    <property type="evidence" value="ECO:0007669"/>
    <property type="project" value="UniProtKB-SubCell"/>
</dbReference>
<dbReference type="SMART" id="SM00906">
    <property type="entry name" value="Fungal_trans"/>
    <property type="match status" value="1"/>
</dbReference>
<dbReference type="PANTHER" id="PTHR46910:SF3">
    <property type="entry name" value="HALOTOLERANCE PROTEIN 9-RELATED"/>
    <property type="match status" value="1"/>
</dbReference>
<evidence type="ECO:0000256" key="5">
    <source>
        <dbReference type="ARBA" id="ARBA00023163"/>
    </source>
</evidence>
<dbReference type="Gene3D" id="4.10.240.10">
    <property type="entry name" value="Zn(2)-C6 fungal-type DNA-binding domain"/>
    <property type="match status" value="1"/>
</dbReference>
<evidence type="ECO:0000259" key="8">
    <source>
        <dbReference type="PROSITE" id="PS50048"/>
    </source>
</evidence>
<organism evidence="9 10">
    <name type="scientific">Aspergillus pseudonomiae</name>
    <dbReference type="NCBI Taxonomy" id="1506151"/>
    <lineage>
        <taxon>Eukaryota</taxon>
        <taxon>Fungi</taxon>
        <taxon>Dikarya</taxon>
        <taxon>Ascomycota</taxon>
        <taxon>Pezizomycotina</taxon>
        <taxon>Eurotiomycetes</taxon>
        <taxon>Eurotiomycetidae</taxon>
        <taxon>Eurotiales</taxon>
        <taxon>Aspergillaceae</taxon>
        <taxon>Aspergillus</taxon>
        <taxon>Aspergillus subgen. Circumdati</taxon>
    </lineage>
</organism>
<dbReference type="InterPro" id="IPR001138">
    <property type="entry name" value="Zn2Cys6_DnaBD"/>
</dbReference>
<feature type="domain" description="Zn(2)-C6 fungal-type" evidence="8">
    <location>
        <begin position="9"/>
        <end position="39"/>
    </location>
</feature>
<feature type="compositionally biased region" description="Basic and acidic residues" evidence="7">
    <location>
        <begin position="58"/>
        <end position="67"/>
    </location>
</feature>
<dbReference type="OrthoDB" id="3364175at2759"/>
<name>A0A5N7DJX4_9EURO</name>
<dbReference type="EMBL" id="ML736754">
    <property type="protein sequence ID" value="KAE8406313.1"/>
    <property type="molecule type" value="Genomic_DNA"/>
</dbReference>
<dbReference type="Proteomes" id="UP000325579">
    <property type="component" value="Unassembled WGS sequence"/>
</dbReference>
<gene>
    <name evidence="9" type="ORF">BDV37DRAFT_242940</name>
</gene>
<dbReference type="InterPro" id="IPR036864">
    <property type="entry name" value="Zn2-C6_fun-type_DNA-bd_sf"/>
</dbReference>
<dbReference type="RefSeq" id="XP_031943632.1">
    <property type="nucleotide sequence ID" value="XM_032081379.1"/>
</dbReference>
<feature type="compositionally biased region" description="Low complexity" evidence="7">
    <location>
        <begin position="679"/>
        <end position="692"/>
    </location>
</feature>
<dbReference type="GeneID" id="43666070"/>
<keyword evidence="5" id="KW-0804">Transcription</keyword>
<dbReference type="InterPro" id="IPR007219">
    <property type="entry name" value="XnlR_reg_dom"/>
</dbReference>
<keyword evidence="10" id="KW-1185">Reference proteome</keyword>
<dbReference type="CDD" id="cd00067">
    <property type="entry name" value="GAL4"/>
    <property type="match status" value="1"/>
</dbReference>
<evidence type="ECO:0000256" key="3">
    <source>
        <dbReference type="ARBA" id="ARBA00023015"/>
    </source>
</evidence>
<keyword evidence="2" id="KW-0479">Metal-binding</keyword>
<reference evidence="9 10" key="1">
    <citation type="submission" date="2019-04" db="EMBL/GenBank/DDBJ databases">
        <authorList>
            <consortium name="DOE Joint Genome Institute"/>
            <person name="Mondo S."/>
            <person name="Kjaerbolling I."/>
            <person name="Vesth T."/>
            <person name="Frisvad J.C."/>
            <person name="Nybo J.L."/>
            <person name="Theobald S."/>
            <person name="Kildgaard S."/>
            <person name="Isbrandt T."/>
            <person name="Kuo A."/>
            <person name="Sato A."/>
            <person name="Lyhne E.K."/>
            <person name="Kogle M.E."/>
            <person name="Wiebenga A."/>
            <person name="Kun R.S."/>
            <person name="Lubbers R.J."/>
            <person name="Makela M.R."/>
            <person name="Barry K."/>
            <person name="Chovatia M."/>
            <person name="Clum A."/>
            <person name="Daum C."/>
            <person name="Haridas S."/>
            <person name="He G."/>
            <person name="LaButti K."/>
            <person name="Lipzen A."/>
            <person name="Riley R."/>
            <person name="Salamov A."/>
            <person name="Simmons B.A."/>
            <person name="Magnuson J.K."/>
            <person name="Henrissat B."/>
            <person name="Mortensen U.H."/>
            <person name="Larsen T.O."/>
            <person name="Devries R.P."/>
            <person name="Grigoriev I.V."/>
            <person name="Machida M."/>
            <person name="Baker S.E."/>
            <person name="Andersen M.R."/>
            <person name="Cantor M.N."/>
            <person name="Hua S.X."/>
        </authorList>
    </citation>
    <scope>NUCLEOTIDE SEQUENCE [LARGE SCALE GENOMIC DNA]</scope>
    <source>
        <strain evidence="9 10">CBS 119388</strain>
    </source>
</reference>
<dbReference type="GO" id="GO:0003677">
    <property type="term" value="F:DNA binding"/>
    <property type="evidence" value="ECO:0007669"/>
    <property type="project" value="UniProtKB-KW"/>
</dbReference>
<evidence type="ECO:0000313" key="10">
    <source>
        <dbReference type="Proteomes" id="UP000325579"/>
    </source>
</evidence>
<feature type="region of interest" description="Disordered" evidence="7">
    <location>
        <begin position="663"/>
        <end position="692"/>
    </location>
</feature>
<evidence type="ECO:0000256" key="4">
    <source>
        <dbReference type="ARBA" id="ARBA00023125"/>
    </source>
</evidence>
<comment type="subcellular location">
    <subcellularLocation>
        <location evidence="1">Nucleus</location>
    </subcellularLocation>
</comment>
<evidence type="ECO:0000256" key="1">
    <source>
        <dbReference type="ARBA" id="ARBA00004123"/>
    </source>
</evidence>
<feature type="region of interest" description="Disordered" evidence="7">
    <location>
        <begin position="123"/>
        <end position="147"/>
    </location>
</feature>
<dbReference type="GO" id="GO:0000981">
    <property type="term" value="F:DNA-binding transcription factor activity, RNA polymerase II-specific"/>
    <property type="evidence" value="ECO:0007669"/>
    <property type="project" value="InterPro"/>
</dbReference>
<evidence type="ECO:0000256" key="7">
    <source>
        <dbReference type="SAM" id="MobiDB-lite"/>
    </source>
</evidence>
<dbReference type="PANTHER" id="PTHR46910">
    <property type="entry name" value="TRANSCRIPTION FACTOR PDR1"/>
    <property type="match status" value="1"/>
</dbReference>
<dbReference type="SMART" id="SM00066">
    <property type="entry name" value="GAL4"/>
    <property type="match status" value="1"/>
</dbReference>
<evidence type="ECO:0000256" key="6">
    <source>
        <dbReference type="ARBA" id="ARBA00023242"/>
    </source>
</evidence>
<dbReference type="Pfam" id="PF04082">
    <property type="entry name" value="Fungal_trans"/>
    <property type="match status" value="1"/>
</dbReference>
<dbReference type="PROSITE" id="PS50048">
    <property type="entry name" value="ZN2_CY6_FUNGAL_2"/>
    <property type="match status" value="1"/>
</dbReference>
<dbReference type="GO" id="GO:0006351">
    <property type="term" value="P:DNA-templated transcription"/>
    <property type="evidence" value="ECO:0007669"/>
    <property type="project" value="InterPro"/>
</dbReference>
<keyword evidence="6" id="KW-0539">Nucleus</keyword>
<protein>
    <submittedName>
        <fullName evidence="9">Fungal-specific transcription factor domain-containing protein</fullName>
    </submittedName>
</protein>
<dbReference type="GO" id="GO:0009893">
    <property type="term" value="P:positive regulation of metabolic process"/>
    <property type="evidence" value="ECO:0007669"/>
    <property type="project" value="UniProtKB-ARBA"/>
</dbReference>
<keyword evidence="4" id="KW-0238">DNA-binding</keyword>
<accession>A0A5N7DJX4</accession>
<dbReference type="Pfam" id="PF00172">
    <property type="entry name" value="Zn_clus"/>
    <property type="match status" value="1"/>
</dbReference>
<evidence type="ECO:0000256" key="2">
    <source>
        <dbReference type="ARBA" id="ARBA00022723"/>
    </source>
</evidence>
<keyword evidence="3" id="KW-0805">Transcription regulation</keyword>
<feature type="region of interest" description="Disordered" evidence="7">
    <location>
        <begin position="41"/>
        <end position="73"/>
    </location>
</feature>
<dbReference type="AlphaFoldDB" id="A0A5N7DJX4"/>